<dbReference type="RefSeq" id="WP_328373685.1">
    <property type="nucleotide sequence ID" value="NZ_CP107941.1"/>
</dbReference>
<sequence length="47" mass="4952">MTVAIGWALPLFGLTLLTFLVIDVVAGAVYRRRRPAEAPTSPAPVGS</sequence>
<name>A0ABZ1PKG2_9ACTN</name>
<reference evidence="1 2" key="1">
    <citation type="submission" date="2022-10" db="EMBL/GenBank/DDBJ databases">
        <title>The complete genomes of actinobacterial strains from the NBC collection.</title>
        <authorList>
            <person name="Joergensen T.S."/>
            <person name="Alvarez Arevalo M."/>
            <person name="Sterndorff E.B."/>
            <person name="Faurdal D."/>
            <person name="Vuksanovic O."/>
            <person name="Mourched A.-S."/>
            <person name="Charusanti P."/>
            <person name="Shaw S."/>
            <person name="Blin K."/>
            <person name="Weber T."/>
        </authorList>
    </citation>
    <scope>NUCLEOTIDE SEQUENCE [LARGE SCALE GENOMIC DNA]</scope>
    <source>
        <strain evidence="1 2">NBC_00396</strain>
    </source>
</reference>
<proteinExistence type="predicted"/>
<protein>
    <submittedName>
        <fullName evidence="1">Uncharacterized protein</fullName>
    </submittedName>
</protein>
<evidence type="ECO:0000313" key="2">
    <source>
        <dbReference type="Proteomes" id="UP001346877"/>
    </source>
</evidence>
<evidence type="ECO:0000313" key="1">
    <source>
        <dbReference type="EMBL" id="WUI83960.1"/>
    </source>
</evidence>
<keyword evidence="2" id="KW-1185">Reference proteome</keyword>
<gene>
    <name evidence="1" type="ORF">OG375_06480</name>
</gene>
<dbReference type="Proteomes" id="UP001346877">
    <property type="component" value="Chromosome"/>
</dbReference>
<organism evidence="1 2">
    <name type="scientific">Micromonospora zamorensis</name>
    <dbReference type="NCBI Taxonomy" id="709883"/>
    <lineage>
        <taxon>Bacteria</taxon>
        <taxon>Bacillati</taxon>
        <taxon>Actinomycetota</taxon>
        <taxon>Actinomycetes</taxon>
        <taxon>Micromonosporales</taxon>
        <taxon>Micromonosporaceae</taxon>
        <taxon>Micromonospora</taxon>
    </lineage>
</organism>
<accession>A0ABZ1PKG2</accession>
<dbReference type="EMBL" id="CP107941">
    <property type="protein sequence ID" value="WUI83960.1"/>
    <property type="molecule type" value="Genomic_DNA"/>
</dbReference>